<dbReference type="Proteomes" id="UP001165960">
    <property type="component" value="Unassembled WGS sequence"/>
</dbReference>
<organism evidence="1 2">
    <name type="scientific">Entomophthora muscae</name>
    <dbReference type="NCBI Taxonomy" id="34485"/>
    <lineage>
        <taxon>Eukaryota</taxon>
        <taxon>Fungi</taxon>
        <taxon>Fungi incertae sedis</taxon>
        <taxon>Zoopagomycota</taxon>
        <taxon>Entomophthoromycotina</taxon>
        <taxon>Entomophthoromycetes</taxon>
        <taxon>Entomophthorales</taxon>
        <taxon>Entomophthoraceae</taxon>
        <taxon>Entomophthora</taxon>
    </lineage>
</organism>
<name>A0ACC2SW14_9FUNG</name>
<comment type="caution">
    <text evidence="1">The sequence shown here is derived from an EMBL/GenBank/DDBJ whole genome shotgun (WGS) entry which is preliminary data.</text>
</comment>
<dbReference type="EMBL" id="QTSX02004288">
    <property type="protein sequence ID" value="KAJ9066500.1"/>
    <property type="molecule type" value="Genomic_DNA"/>
</dbReference>
<evidence type="ECO:0000313" key="2">
    <source>
        <dbReference type="Proteomes" id="UP001165960"/>
    </source>
</evidence>
<sequence length="109" mass="11714">GDGCRESSSSEPEPPPTKVSSSEGIFAVLSSPVPGTKVPPRRSGRLQARRALAQAISTTIENPMAKLYLLWKLESDNTDPHDDSGVPVHQSPNVSWIVARDQLEGVVIL</sequence>
<protein>
    <submittedName>
        <fullName evidence="1">Uncharacterized protein</fullName>
    </submittedName>
</protein>
<keyword evidence="2" id="KW-1185">Reference proteome</keyword>
<proteinExistence type="predicted"/>
<feature type="non-terminal residue" evidence="1">
    <location>
        <position position="1"/>
    </location>
</feature>
<gene>
    <name evidence="1" type="ORF">DSO57_1008985</name>
</gene>
<evidence type="ECO:0000313" key="1">
    <source>
        <dbReference type="EMBL" id="KAJ9066500.1"/>
    </source>
</evidence>
<reference evidence="1" key="1">
    <citation type="submission" date="2022-04" db="EMBL/GenBank/DDBJ databases">
        <title>Genome of the entomopathogenic fungus Entomophthora muscae.</title>
        <authorList>
            <person name="Elya C."/>
            <person name="Lovett B.R."/>
            <person name="Lee E."/>
            <person name="Macias A.M."/>
            <person name="Hajek A.E."/>
            <person name="De Bivort B.L."/>
            <person name="Kasson M.T."/>
            <person name="De Fine Licht H.H."/>
            <person name="Stajich J.E."/>
        </authorList>
    </citation>
    <scope>NUCLEOTIDE SEQUENCE</scope>
    <source>
        <strain evidence="1">Berkeley</strain>
    </source>
</reference>
<accession>A0ACC2SW14</accession>